<accession>A0A7J4JVG2</accession>
<feature type="domain" description="Leucine-binding protein" evidence="2">
    <location>
        <begin position="43"/>
        <end position="378"/>
    </location>
</feature>
<name>A0A7J4JVG2_9ARCH</name>
<reference evidence="4" key="1">
    <citation type="journal article" date="2020" name="bioRxiv">
        <title>A rank-normalized archaeal taxonomy based on genome phylogeny resolves widespread incomplete and uneven classifications.</title>
        <authorList>
            <person name="Rinke C."/>
            <person name="Chuvochina M."/>
            <person name="Mussig A.J."/>
            <person name="Chaumeil P.-A."/>
            <person name="Waite D.W."/>
            <person name="Whitman W.B."/>
            <person name="Parks D.H."/>
            <person name="Hugenholtz P."/>
        </authorList>
    </citation>
    <scope>NUCLEOTIDE SEQUENCE [LARGE SCALE GENOMIC DNA]</scope>
</reference>
<dbReference type="InterPro" id="IPR028082">
    <property type="entry name" value="Peripla_BP_I"/>
</dbReference>
<sequence>MRQAFWQSNAKVFGIAALLAVLAIAGFFLLQGQAQQSSEIPVVKIGYIGVLSGPASAGWGLEARDAAELAVEEINSKGNVRLELVFGDSAAQAEKGVTEFRRIQDFYNPDIFLVEASAVASAVAPLAEGAGKPVLFSAVATVGITERSPLLFRNFYTCDKDAPLVAGKAFERLGFKKIAILFQNEPFGQSCMQYFSDSFESIGGGIVANEGFLVGDTDFKTQLLKIKDSGAEALYLVGYERPQLETLKQMKELAISLPVLSSRTVYAPVIRSEVVKLANPPSLYFTSSEFYANPSEKAQAFIEKFQQRFGKNPSHVPAYVYDSIFIIASAAEISNSQGISLQQALKKVRFEGMHGSLEFDEKRETLQKAFFVQLNPDGSLKVLD</sequence>
<dbReference type="PANTHER" id="PTHR30483:SF6">
    <property type="entry name" value="PERIPLASMIC BINDING PROTEIN OF ABC TRANSPORTER FOR NATURAL AMINO ACIDS"/>
    <property type="match status" value="1"/>
</dbReference>
<proteinExistence type="predicted"/>
<protein>
    <submittedName>
        <fullName evidence="3">ABC transporter substrate-binding protein</fullName>
    </submittedName>
</protein>
<gene>
    <name evidence="3" type="ORF">HA222_03625</name>
</gene>
<dbReference type="EMBL" id="DUFW01000063">
    <property type="protein sequence ID" value="HIH21718.1"/>
    <property type="molecule type" value="Genomic_DNA"/>
</dbReference>
<evidence type="ECO:0000313" key="3">
    <source>
        <dbReference type="EMBL" id="HIH21718.1"/>
    </source>
</evidence>
<dbReference type="Pfam" id="PF13458">
    <property type="entry name" value="Peripla_BP_6"/>
    <property type="match status" value="1"/>
</dbReference>
<dbReference type="Gene3D" id="3.40.50.2300">
    <property type="match status" value="2"/>
</dbReference>
<organism evidence="3 4">
    <name type="scientific">Candidatus Iainarchaeum sp</name>
    <dbReference type="NCBI Taxonomy" id="3101447"/>
    <lineage>
        <taxon>Archaea</taxon>
        <taxon>Candidatus Iainarchaeota</taxon>
        <taxon>Candidatus Iainarchaeia</taxon>
        <taxon>Candidatus Iainarchaeales</taxon>
        <taxon>Candidatus Iainarchaeaceae</taxon>
        <taxon>Candidatus Iainarchaeum</taxon>
    </lineage>
</organism>
<dbReference type="InterPro" id="IPR051010">
    <property type="entry name" value="BCAA_transport"/>
</dbReference>
<dbReference type="AlphaFoldDB" id="A0A7J4JVG2"/>
<evidence type="ECO:0000256" key="1">
    <source>
        <dbReference type="ARBA" id="ARBA00022729"/>
    </source>
</evidence>
<dbReference type="PANTHER" id="PTHR30483">
    <property type="entry name" value="LEUCINE-SPECIFIC-BINDING PROTEIN"/>
    <property type="match status" value="1"/>
</dbReference>
<dbReference type="InterPro" id="IPR028081">
    <property type="entry name" value="Leu-bd"/>
</dbReference>
<keyword evidence="1" id="KW-0732">Signal</keyword>
<comment type="caution">
    <text evidence="3">The sequence shown here is derived from an EMBL/GenBank/DDBJ whole genome shotgun (WGS) entry which is preliminary data.</text>
</comment>
<dbReference type="Proteomes" id="UP000590964">
    <property type="component" value="Unassembled WGS sequence"/>
</dbReference>
<dbReference type="SUPFAM" id="SSF53822">
    <property type="entry name" value="Periplasmic binding protein-like I"/>
    <property type="match status" value="1"/>
</dbReference>
<evidence type="ECO:0000313" key="4">
    <source>
        <dbReference type="Proteomes" id="UP000590964"/>
    </source>
</evidence>
<evidence type="ECO:0000259" key="2">
    <source>
        <dbReference type="Pfam" id="PF13458"/>
    </source>
</evidence>